<reference evidence="1 2" key="1">
    <citation type="submission" date="2022-01" db="EMBL/GenBank/DDBJ databases">
        <title>A chromosomal length assembly of Cordylochernes scorpioides.</title>
        <authorList>
            <person name="Zeh D."/>
            <person name="Zeh J."/>
        </authorList>
    </citation>
    <scope>NUCLEOTIDE SEQUENCE [LARGE SCALE GENOMIC DNA]</scope>
    <source>
        <strain evidence="1">IN4F17</strain>
        <tissue evidence="1">Whole Body</tissue>
    </source>
</reference>
<sequence length="168" mass="18960">MRKFCARWMSHLLNADQNQIRKSHSQQCLELFKRDPTDFVRGSIPMDETCFHHYTPETKQQSKQWTSAEWTKGGCQGLLVSLVVSDVKGPARPRPRTSLHLEVAPMPAPTRGRAQGGGRLIPKIQKKIATEQEPEDKGAIQARYSATSELELGPYIQQPYATDERKSG</sequence>
<dbReference type="Proteomes" id="UP001235939">
    <property type="component" value="Chromosome 02"/>
</dbReference>
<dbReference type="PANTHER" id="PTHR46060">
    <property type="entry name" value="MARINER MOS1 TRANSPOSASE-LIKE PROTEIN"/>
    <property type="match status" value="1"/>
</dbReference>
<dbReference type="PANTHER" id="PTHR46060:SF1">
    <property type="entry name" value="MARINER MOS1 TRANSPOSASE-LIKE PROTEIN"/>
    <property type="match status" value="1"/>
</dbReference>
<proteinExistence type="predicted"/>
<gene>
    <name evidence="1" type="ORF">LAZ67_2002722</name>
</gene>
<protein>
    <submittedName>
        <fullName evidence="1">Uncharacterized protein</fullName>
    </submittedName>
</protein>
<dbReference type="EMBL" id="CP092864">
    <property type="protein sequence ID" value="UYV62981.1"/>
    <property type="molecule type" value="Genomic_DNA"/>
</dbReference>
<accession>A0ABY6K271</accession>
<keyword evidence="2" id="KW-1185">Reference proteome</keyword>
<evidence type="ECO:0000313" key="2">
    <source>
        <dbReference type="Proteomes" id="UP001235939"/>
    </source>
</evidence>
<organism evidence="1 2">
    <name type="scientific">Cordylochernes scorpioides</name>
    <dbReference type="NCBI Taxonomy" id="51811"/>
    <lineage>
        <taxon>Eukaryota</taxon>
        <taxon>Metazoa</taxon>
        <taxon>Ecdysozoa</taxon>
        <taxon>Arthropoda</taxon>
        <taxon>Chelicerata</taxon>
        <taxon>Arachnida</taxon>
        <taxon>Pseudoscorpiones</taxon>
        <taxon>Cheliferoidea</taxon>
        <taxon>Chernetidae</taxon>
        <taxon>Cordylochernes</taxon>
    </lineage>
</organism>
<evidence type="ECO:0000313" key="1">
    <source>
        <dbReference type="EMBL" id="UYV62981.1"/>
    </source>
</evidence>
<dbReference type="InterPro" id="IPR052709">
    <property type="entry name" value="Transposase-MT_Hybrid"/>
</dbReference>
<name>A0ABY6K271_9ARAC</name>